<dbReference type="Pfam" id="PF07697">
    <property type="entry name" value="7TMR-HDED"/>
    <property type="match status" value="1"/>
</dbReference>
<dbReference type="InterPro" id="IPR006674">
    <property type="entry name" value="HD_domain"/>
</dbReference>
<dbReference type="EMBL" id="DSID01000522">
    <property type="protein sequence ID" value="HEX70965.1"/>
    <property type="molecule type" value="Genomic_DNA"/>
</dbReference>
<feature type="transmembrane region" description="Helical" evidence="2">
    <location>
        <begin position="280"/>
        <end position="299"/>
    </location>
</feature>
<dbReference type="Gene3D" id="1.10.3210.10">
    <property type="entry name" value="Hypothetical protein af1432"/>
    <property type="match status" value="1"/>
</dbReference>
<proteinExistence type="predicted"/>
<feature type="transmembrane region" description="Helical" evidence="2">
    <location>
        <begin position="335"/>
        <end position="353"/>
    </location>
</feature>
<dbReference type="AlphaFoldDB" id="A0A7C2WST7"/>
<feature type="transmembrane region" description="Helical" evidence="2">
    <location>
        <begin position="401"/>
        <end position="422"/>
    </location>
</feature>
<dbReference type="Pfam" id="PF01966">
    <property type="entry name" value="HD"/>
    <property type="match status" value="1"/>
</dbReference>
<organism evidence="4">
    <name type="scientific">Thermorudis sp</name>
    <dbReference type="NCBI Taxonomy" id="1969470"/>
    <lineage>
        <taxon>Bacteria</taxon>
        <taxon>Pseudomonadati</taxon>
        <taxon>Thermomicrobiota</taxon>
        <taxon>Thermomicrobia</taxon>
        <taxon>Thermomicrobia incertae sedis</taxon>
        <taxon>Thermorudis</taxon>
    </lineage>
</organism>
<dbReference type="PANTHER" id="PTHR36442">
    <property type="entry name" value="CYCLIC-DI-AMP PHOSPHODIESTERASE PGPH"/>
    <property type="match status" value="1"/>
</dbReference>
<gene>
    <name evidence="4" type="ORF">ENP13_06940</name>
</gene>
<keyword evidence="2" id="KW-0472">Membrane</keyword>
<dbReference type="InterPro" id="IPR006675">
    <property type="entry name" value="HDIG_dom"/>
</dbReference>
<sequence>MPRRSRITRVPVIARLGATLRLHPWVDPLIGIVGFFALVTLALATMLYATWESDALNLRAGQIADRTIKAPRTATFESTLLTERARKEAYDDARNVVLVHDPLIATAQLEALNRLLAQVETIRAERGQDLAAATQKAQAALEGLSAEDAQLLVSVSDESWGRIETESRRLLMAVMNGEVRPENVAAAKESLFGLANPSLNSTERQLAITLARPFIRANVQVDEGRTKAAREAAAEQVEPVLVTVQVGQVIVRDGDVVTPEVVEKLEYFGLLAPQQSWQQFIGLLGILVLITAGLTISLHRFLRHTRQMRQLLLIAVMVVIPVVLGRLVLPHPDLRYMFPIASAIMLLAILLDFRVAAITAAFTSLYLGAVAGLSYEITLFAFLSSLAGAMVIWRAERTMTFLWSGLAVAAATGGTALLFELVDNRFDLARAATLLVHAGVNGALSASLCFLSFSLLGRLLGITTHLQLLELAHPNQPLLARLAREAPGTYHHSLVVSNLAEAAAEVVGGDPLLTRVAVLYHDIGKVIRPSFFVENQANRANVHDTLDPRTSVQLIKEHVTDGVRLARKARLPKPIIDVIQQHHGTSLIRYFYSKALASGEPVDEAEFRYPGPKPQTKEAGVILLADSVEATVRSAAQSGKLYEDASDGEHSRTSSKLEEIVDRVIRERLEEGQLDECDLTLRQIGEIRRVFLSILEGIYHPRIEYPELARQPGQRPTIEESAAPAMAEAD</sequence>
<accession>A0A7C2WST7</accession>
<name>A0A7C2WST7_9BACT</name>
<dbReference type="InterPro" id="IPR003607">
    <property type="entry name" value="HD/PDEase_dom"/>
</dbReference>
<feature type="transmembrane region" description="Helical" evidence="2">
    <location>
        <begin position="29"/>
        <end position="51"/>
    </location>
</feature>
<protein>
    <submittedName>
        <fullName evidence="4">HDIG domain-containing protein</fullName>
    </submittedName>
</protein>
<dbReference type="InterPro" id="IPR011621">
    <property type="entry name" value="Metal-dep_PHydrolase_7TM_intra"/>
</dbReference>
<feature type="transmembrane region" description="Helical" evidence="2">
    <location>
        <begin position="311"/>
        <end position="329"/>
    </location>
</feature>
<dbReference type="Pfam" id="PF07698">
    <property type="entry name" value="7TM-7TMR_HD"/>
    <property type="match status" value="1"/>
</dbReference>
<feature type="domain" description="HD/PDEase" evidence="3">
    <location>
        <begin position="485"/>
        <end position="640"/>
    </location>
</feature>
<evidence type="ECO:0000256" key="1">
    <source>
        <dbReference type="SAM" id="MobiDB-lite"/>
    </source>
</evidence>
<dbReference type="NCBIfam" id="TIGR00277">
    <property type="entry name" value="HDIG"/>
    <property type="match status" value="1"/>
</dbReference>
<dbReference type="InterPro" id="IPR011624">
    <property type="entry name" value="Metal-dep_PHydrolase_7TM_extra"/>
</dbReference>
<keyword evidence="2" id="KW-1133">Transmembrane helix</keyword>
<dbReference type="CDD" id="cd00077">
    <property type="entry name" value="HDc"/>
    <property type="match status" value="1"/>
</dbReference>
<evidence type="ECO:0000259" key="3">
    <source>
        <dbReference type="SMART" id="SM00471"/>
    </source>
</evidence>
<evidence type="ECO:0000313" key="4">
    <source>
        <dbReference type="EMBL" id="HEX70965.1"/>
    </source>
</evidence>
<feature type="region of interest" description="Disordered" evidence="1">
    <location>
        <begin position="710"/>
        <end position="730"/>
    </location>
</feature>
<feature type="transmembrane region" description="Helical" evidence="2">
    <location>
        <begin position="365"/>
        <end position="395"/>
    </location>
</feature>
<feature type="transmembrane region" description="Helical" evidence="2">
    <location>
        <begin position="434"/>
        <end position="456"/>
    </location>
</feature>
<reference evidence="4" key="1">
    <citation type="journal article" date="2020" name="mSystems">
        <title>Genome- and Community-Level Interaction Insights into Carbon Utilization and Element Cycling Functions of Hydrothermarchaeota in Hydrothermal Sediment.</title>
        <authorList>
            <person name="Zhou Z."/>
            <person name="Liu Y."/>
            <person name="Xu W."/>
            <person name="Pan J."/>
            <person name="Luo Z.H."/>
            <person name="Li M."/>
        </authorList>
    </citation>
    <scope>NUCLEOTIDE SEQUENCE [LARGE SCALE GENOMIC DNA]</scope>
    <source>
        <strain evidence="4">SpSt-192</strain>
    </source>
</reference>
<dbReference type="SUPFAM" id="SSF109604">
    <property type="entry name" value="HD-domain/PDEase-like"/>
    <property type="match status" value="1"/>
</dbReference>
<evidence type="ECO:0000256" key="2">
    <source>
        <dbReference type="SAM" id="Phobius"/>
    </source>
</evidence>
<dbReference type="PANTHER" id="PTHR36442:SF1">
    <property type="entry name" value="CYCLIC-DI-AMP PHOSPHODIESTERASE PGPH"/>
    <property type="match status" value="1"/>
</dbReference>
<comment type="caution">
    <text evidence="4">The sequence shown here is derived from an EMBL/GenBank/DDBJ whole genome shotgun (WGS) entry which is preliminary data.</text>
</comment>
<dbReference type="InterPro" id="IPR052722">
    <property type="entry name" value="PgpH_phosphodiesterase"/>
</dbReference>
<keyword evidence="2" id="KW-0812">Transmembrane</keyword>
<dbReference type="SMART" id="SM00471">
    <property type="entry name" value="HDc"/>
    <property type="match status" value="1"/>
</dbReference>